<protein>
    <submittedName>
        <fullName evidence="1">Uncharacterized protein</fullName>
    </submittedName>
</protein>
<dbReference type="EMBL" id="GGEC01084245">
    <property type="protein sequence ID" value="MBX64729.1"/>
    <property type="molecule type" value="Transcribed_RNA"/>
</dbReference>
<evidence type="ECO:0000313" key="1">
    <source>
        <dbReference type="EMBL" id="MBX64729.1"/>
    </source>
</evidence>
<accession>A0A2P2QCS1</accession>
<dbReference type="AlphaFoldDB" id="A0A2P2QCS1"/>
<sequence>MCLMPGGPKFQAWQTDLLVLPIVIIQSYRTIDQAHFLRFI</sequence>
<proteinExistence type="predicted"/>
<name>A0A2P2QCS1_RHIMU</name>
<organism evidence="1">
    <name type="scientific">Rhizophora mucronata</name>
    <name type="common">Asiatic mangrove</name>
    <dbReference type="NCBI Taxonomy" id="61149"/>
    <lineage>
        <taxon>Eukaryota</taxon>
        <taxon>Viridiplantae</taxon>
        <taxon>Streptophyta</taxon>
        <taxon>Embryophyta</taxon>
        <taxon>Tracheophyta</taxon>
        <taxon>Spermatophyta</taxon>
        <taxon>Magnoliopsida</taxon>
        <taxon>eudicotyledons</taxon>
        <taxon>Gunneridae</taxon>
        <taxon>Pentapetalae</taxon>
        <taxon>rosids</taxon>
        <taxon>fabids</taxon>
        <taxon>Malpighiales</taxon>
        <taxon>Rhizophoraceae</taxon>
        <taxon>Rhizophora</taxon>
    </lineage>
</organism>
<reference evidence="1" key="1">
    <citation type="submission" date="2018-02" db="EMBL/GenBank/DDBJ databases">
        <title>Rhizophora mucronata_Transcriptome.</title>
        <authorList>
            <person name="Meera S.P."/>
            <person name="Sreeshan A."/>
            <person name="Augustine A."/>
        </authorList>
    </citation>
    <scope>NUCLEOTIDE SEQUENCE</scope>
    <source>
        <tissue evidence="1">Leaf</tissue>
    </source>
</reference>